<dbReference type="Pfam" id="PF00196">
    <property type="entry name" value="GerE"/>
    <property type="match status" value="1"/>
</dbReference>
<reference evidence="6 7" key="1">
    <citation type="submission" date="2019-07" db="EMBL/GenBank/DDBJ databases">
        <title>Whole genome shotgun sequence of Microvirga aerophila NBRC 106136.</title>
        <authorList>
            <person name="Hosoyama A."/>
            <person name="Uohara A."/>
            <person name="Ohji S."/>
            <person name="Ichikawa N."/>
        </authorList>
    </citation>
    <scope>NUCLEOTIDE SEQUENCE [LARGE SCALE GENOMIC DNA]</scope>
    <source>
        <strain evidence="6 7">NBRC 106136</strain>
    </source>
</reference>
<dbReference type="PRINTS" id="PR00038">
    <property type="entry name" value="HTHLUXR"/>
</dbReference>
<dbReference type="GO" id="GO:0006355">
    <property type="term" value="P:regulation of DNA-templated transcription"/>
    <property type="evidence" value="ECO:0007669"/>
    <property type="project" value="InterPro"/>
</dbReference>
<dbReference type="PROSITE" id="PS50110">
    <property type="entry name" value="RESPONSE_REGULATORY"/>
    <property type="match status" value="1"/>
</dbReference>
<evidence type="ECO:0000259" key="5">
    <source>
        <dbReference type="PROSITE" id="PS50110"/>
    </source>
</evidence>
<gene>
    <name evidence="6" type="ORF">MAE02_70690</name>
</gene>
<dbReference type="InterPro" id="IPR011006">
    <property type="entry name" value="CheY-like_superfamily"/>
</dbReference>
<dbReference type="InterPro" id="IPR001789">
    <property type="entry name" value="Sig_transdc_resp-reg_receiver"/>
</dbReference>
<protein>
    <submittedName>
        <fullName evidence="6">DNA-binding response regulator</fullName>
    </submittedName>
</protein>
<dbReference type="RefSeq" id="WP_114188656.1">
    <property type="nucleotide sequence ID" value="NZ_BJYU01000469.1"/>
</dbReference>
<sequence length="221" mass="24315">MTTKIRVGVVDQQPLFREGVIVNLEAQPDIEVVSQGASIRDAMQMAQESEPDVIMLDMSLLDSGLDALEAITQQHARAKILLFTLMGDEEKVCSALKRGAQGCLLKGANGRELVQAVRVLHQSESYVSPSLAATLLMRSGPSRVSPAKPVQRFSDLTRREEEILSILGKGRSNKEIGNKLDLSEKTIKHHVTNILQKLQVRNRVEAALVASERTPQRLTLS</sequence>
<comment type="caution">
    <text evidence="6">The sequence shown here is derived from an EMBL/GenBank/DDBJ whole genome shotgun (WGS) entry which is preliminary data.</text>
</comment>
<feature type="domain" description="HTH luxR-type" evidence="4">
    <location>
        <begin position="149"/>
        <end position="214"/>
    </location>
</feature>
<dbReference type="InterPro" id="IPR058245">
    <property type="entry name" value="NreC/VraR/RcsB-like_REC"/>
</dbReference>
<dbReference type="SMART" id="SM00448">
    <property type="entry name" value="REC"/>
    <property type="match status" value="1"/>
</dbReference>
<proteinExistence type="predicted"/>
<dbReference type="InterPro" id="IPR000792">
    <property type="entry name" value="Tscrpt_reg_LuxR_C"/>
</dbReference>
<evidence type="ECO:0000256" key="1">
    <source>
        <dbReference type="ARBA" id="ARBA00022553"/>
    </source>
</evidence>
<dbReference type="InterPro" id="IPR016032">
    <property type="entry name" value="Sig_transdc_resp-reg_C-effctor"/>
</dbReference>
<evidence type="ECO:0000313" key="7">
    <source>
        <dbReference type="Proteomes" id="UP000321085"/>
    </source>
</evidence>
<dbReference type="SMART" id="SM00421">
    <property type="entry name" value="HTH_LUXR"/>
    <property type="match status" value="1"/>
</dbReference>
<evidence type="ECO:0000259" key="4">
    <source>
        <dbReference type="PROSITE" id="PS50043"/>
    </source>
</evidence>
<dbReference type="GO" id="GO:0003677">
    <property type="term" value="F:DNA binding"/>
    <property type="evidence" value="ECO:0007669"/>
    <property type="project" value="UniProtKB-KW"/>
</dbReference>
<dbReference type="Proteomes" id="UP000321085">
    <property type="component" value="Unassembled WGS sequence"/>
</dbReference>
<dbReference type="PROSITE" id="PS50043">
    <property type="entry name" value="HTH_LUXR_2"/>
    <property type="match status" value="1"/>
</dbReference>
<dbReference type="CDD" id="cd17535">
    <property type="entry name" value="REC_NarL-like"/>
    <property type="match status" value="1"/>
</dbReference>
<dbReference type="AlphaFoldDB" id="A0A512C566"/>
<dbReference type="OrthoDB" id="9814495at2"/>
<dbReference type="Pfam" id="PF00072">
    <property type="entry name" value="Response_reg"/>
    <property type="match status" value="1"/>
</dbReference>
<feature type="modified residue" description="4-aspartylphosphate" evidence="3">
    <location>
        <position position="57"/>
    </location>
</feature>
<evidence type="ECO:0000313" key="6">
    <source>
        <dbReference type="EMBL" id="GEO19373.1"/>
    </source>
</evidence>
<keyword evidence="7" id="KW-1185">Reference proteome</keyword>
<dbReference type="InterPro" id="IPR039420">
    <property type="entry name" value="WalR-like"/>
</dbReference>
<keyword evidence="1 3" id="KW-0597">Phosphoprotein</keyword>
<dbReference type="SUPFAM" id="SSF52172">
    <property type="entry name" value="CheY-like"/>
    <property type="match status" value="1"/>
</dbReference>
<dbReference type="PANTHER" id="PTHR43214">
    <property type="entry name" value="TWO-COMPONENT RESPONSE REGULATOR"/>
    <property type="match status" value="1"/>
</dbReference>
<dbReference type="Gene3D" id="3.40.50.2300">
    <property type="match status" value="1"/>
</dbReference>
<feature type="domain" description="Response regulatory" evidence="5">
    <location>
        <begin position="6"/>
        <end position="121"/>
    </location>
</feature>
<evidence type="ECO:0000256" key="2">
    <source>
        <dbReference type="ARBA" id="ARBA00023125"/>
    </source>
</evidence>
<dbReference type="CDD" id="cd06170">
    <property type="entry name" value="LuxR_C_like"/>
    <property type="match status" value="1"/>
</dbReference>
<name>A0A512C566_9HYPH</name>
<keyword evidence="2 6" id="KW-0238">DNA-binding</keyword>
<dbReference type="GO" id="GO:0000160">
    <property type="term" value="P:phosphorelay signal transduction system"/>
    <property type="evidence" value="ECO:0007669"/>
    <property type="project" value="InterPro"/>
</dbReference>
<dbReference type="EMBL" id="BJYU01000469">
    <property type="protein sequence ID" value="GEO19373.1"/>
    <property type="molecule type" value="Genomic_DNA"/>
</dbReference>
<evidence type="ECO:0000256" key="3">
    <source>
        <dbReference type="PROSITE-ProRule" id="PRU00169"/>
    </source>
</evidence>
<dbReference type="SUPFAM" id="SSF46894">
    <property type="entry name" value="C-terminal effector domain of the bipartite response regulators"/>
    <property type="match status" value="1"/>
</dbReference>
<dbReference type="PROSITE" id="PS00622">
    <property type="entry name" value="HTH_LUXR_1"/>
    <property type="match status" value="1"/>
</dbReference>
<accession>A0A512C566</accession>
<organism evidence="6 7">
    <name type="scientific">Microvirga aerophila</name>
    <dbReference type="NCBI Taxonomy" id="670291"/>
    <lineage>
        <taxon>Bacteria</taxon>
        <taxon>Pseudomonadati</taxon>
        <taxon>Pseudomonadota</taxon>
        <taxon>Alphaproteobacteria</taxon>
        <taxon>Hyphomicrobiales</taxon>
        <taxon>Methylobacteriaceae</taxon>
        <taxon>Microvirga</taxon>
    </lineage>
</organism>